<organism evidence="2 3">
    <name type="scientific">Trema orientale</name>
    <name type="common">Charcoal tree</name>
    <name type="synonym">Celtis orientalis</name>
    <dbReference type="NCBI Taxonomy" id="63057"/>
    <lineage>
        <taxon>Eukaryota</taxon>
        <taxon>Viridiplantae</taxon>
        <taxon>Streptophyta</taxon>
        <taxon>Embryophyta</taxon>
        <taxon>Tracheophyta</taxon>
        <taxon>Spermatophyta</taxon>
        <taxon>Magnoliopsida</taxon>
        <taxon>eudicotyledons</taxon>
        <taxon>Gunneridae</taxon>
        <taxon>Pentapetalae</taxon>
        <taxon>rosids</taxon>
        <taxon>fabids</taxon>
        <taxon>Rosales</taxon>
        <taxon>Cannabaceae</taxon>
        <taxon>Trema</taxon>
    </lineage>
</organism>
<evidence type="ECO:0000313" key="2">
    <source>
        <dbReference type="EMBL" id="PON93686.1"/>
    </source>
</evidence>
<comment type="caution">
    <text evidence="2">The sequence shown here is derived from an EMBL/GenBank/DDBJ whole genome shotgun (WGS) entry which is preliminary data.</text>
</comment>
<reference evidence="3" key="1">
    <citation type="submission" date="2016-06" db="EMBL/GenBank/DDBJ databases">
        <title>Parallel loss of symbiosis genes in relatives of nitrogen-fixing non-legume Parasponia.</title>
        <authorList>
            <person name="Van Velzen R."/>
            <person name="Holmer R."/>
            <person name="Bu F."/>
            <person name="Rutten L."/>
            <person name="Van Zeijl A."/>
            <person name="Liu W."/>
            <person name="Santuari L."/>
            <person name="Cao Q."/>
            <person name="Sharma T."/>
            <person name="Shen D."/>
            <person name="Roswanjaya Y."/>
            <person name="Wardhani T."/>
            <person name="Kalhor M.S."/>
            <person name="Jansen J."/>
            <person name="Van den Hoogen J."/>
            <person name="Gungor B."/>
            <person name="Hartog M."/>
            <person name="Hontelez J."/>
            <person name="Verver J."/>
            <person name="Yang W.-C."/>
            <person name="Schijlen E."/>
            <person name="Repin R."/>
            <person name="Schilthuizen M."/>
            <person name="Schranz E."/>
            <person name="Heidstra R."/>
            <person name="Miyata K."/>
            <person name="Fedorova E."/>
            <person name="Kohlen W."/>
            <person name="Bisseling T."/>
            <person name="Smit S."/>
            <person name="Geurts R."/>
        </authorList>
    </citation>
    <scope>NUCLEOTIDE SEQUENCE [LARGE SCALE GENOMIC DNA]</scope>
    <source>
        <strain evidence="3">cv. RG33-2</strain>
    </source>
</reference>
<gene>
    <name evidence="2" type="ORF">TorRG33x02_103890</name>
</gene>
<feature type="compositionally biased region" description="Basic and acidic residues" evidence="1">
    <location>
        <begin position="1"/>
        <end position="10"/>
    </location>
</feature>
<feature type="region of interest" description="Disordered" evidence="1">
    <location>
        <begin position="103"/>
        <end position="125"/>
    </location>
</feature>
<accession>A0A2P5F7F2</accession>
<evidence type="ECO:0000313" key="3">
    <source>
        <dbReference type="Proteomes" id="UP000237000"/>
    </source>
</evidence>
<protein>
    <submittedName>
        <fullName evidence="2">Uncharacterized protein</fullName>
    </submittedName>
</protein>
<dbReference type="InParanoid" id="A0A2P5F7F2"/>
<proteinExistence type="predicted"/>
<keyword evidence="3" id="KW-1185">Reference proteome</keyword>
<feature type="region of interest" description="Disordered" evidence="1">
    <location>
        <begin position="1"/>
        <end position="59"/>
    </location>
</feature>
<name>A0A2P5F7F2_TREOI</name>
<dbReference type="EMBL" id="JXTC01000056">
    <property type="protein sequence ID" value="PON93686.1"/>
    <property type="molecule type" value="Genomic_DNA"/>
</dbReference>
<dbReference type="AlphaFoldDB" id="A0A2P5F7F2"/>
<feature type="compositionally biased region" description="Basic residues" evidence="1">
    <location>
        <begin position="115"/>
        <end position="125"/>
    </location>
</feature>
<dbReference type="Proteomes" id="UP000237000">
    <property type="component" value="Unassembled WGS sequence"/>
</dbReference>
<evidence type="ECO:0000256" key="1">
    <source>
        <dbReference type="SAM" id="MobiDB-lite"/>
    </source>
</evidence>
<sequence>MKLPEYELESRSSIGYDPSRAMEYSSPISYDPTEAEETSSYDPSEAKEGYDPPEAEEEEKKVAELLNKVEMMQTEVDTDEDDPKAKYLTNIIDECLKKMKKVGRPLEKMDNNISRQKRQRRDGQN</sequence>